<sequence>MSSDSAHLARKMDTYREASLGVGVASVRLYSLLAMMSHHHTIRHSAREKAYGDIIVSSLASKEHLCAVNFHSGGLWQIFSRSGQFVGFFPNGFEDDDWRYRKRRLSPVYSFRGDLYLACGAYDDPSASAEAARDCKV</sequence>
<organism evidence="1 2">
    <name type="scientific">Cyclocybe aegerita</name>
    <name type="common">Black poplar mushroom</name>
    <name type="synonym">Agrocybe aegerita</name>
    <dbReference type="NCBI Taxonomy" id="1973307"/>
    <lineage>
        <taxon>Eukaryota</taxon>
        <taxon>Fungi</taxon>
        <taxon>Dikarya</taxon>
        <taxon>Basidiomycota</taxon>
        <taxon>Agaricomycotina</taxon>
        <taxon>Agaricomycetes</taxon>
        <taxon>Agaricomycetidae</taxon>
        <taxon>Agaricales</taxon>
        <taxon>Agaricineae</taxon>
        <taxon>Bolbitiaceae</taxon>
        <taxon>Cyclocybe</taxon>
    </lineage>
</organism>
<keyword evidence="2" id="KW-1185">Reference proteome</keyword>
<evidence type="ECO:0000313" key="2">
    <source>
        <dbReference type="Proteomes" id="UP000467700"/>
    </source>
</evidence>
<gene>
    <name evidence="1" type="ORF">AAE3_LOCUS13344</name>
</gene>
<protein>
    <submittedName>
        <fullName evidence="1">Uncharacterized protein</fullName>
    </submittedName>
</protein>
<proteinExistence type="predicted"/>
<dbReference type="AlphaFoldDB" id="A0A8S0WTN6"/>
<dbReference type="Proteomes" id="UP000467700">
    <property type="component" value="Unassembled WGS sequence"/>
</dbReference>
<accession>A0A8S0WTN6</accession>
<evidence type="ECO:0000313" key="1">
    <source>
        <dbReference type="EMBL" id="CAA7271068.1"/>
    </source>
</evidence>
<dbReference type="EMBL" id="CACVBS010000101">
    <property type="protein sequence ID" value="CAA7271068.1"/>
    <property type="molecule type" value="Genomic_DNA"/>
</dbReference>
<name>A0A8S0WTN6_CYCAE</name>
<comment type="caution">
    <text evidence="1">The sequence shown here is derived from an EMBL/GenBank/DDBJ whole genome shotgun (WGS) entry which is preliminary data.</text>
</comment>
<reference evidence="1 2" key="1">
    <citation type="submission" date="2020-01" db="EMBL/GenBank/DDBJ databases">
        <authorList>
            <person name="Gupta K D."/>
        </authorList>
    </citation>
    <scope>NUCLEOTIDE SEQUENCE [LARGE SCALE GENOMIC DNA]</scope>
</reference>